<evidence type="ECO:0000259" key="5">
    <source>
        <dbReference type="PROSITE" id="PS50222"/>
    </source>
</evidence>
<dbReference type="PROSITE" id="PS50222">
    <property type="entry name" value="EF_HAND_2"/>
    <property type="match status" value="1"/>
</dbReference>
<dbReference type="EMBL" id="LJIG01015969">
    <property type="protein sequence ID" value="KRT82008.1"/>
    <property type="molecule type" value="Genomic_DNA"/>
</dbReference>
<dbReference type="OrthoDB" id="114727at2759"/>
<evidence type="ECO:0000256" key="4">
    <source>
        <dbReference type="ARBA" id="ARBA00022842"/>
    </source>
</evidence>
<accession>A0A0T6B3S2</accession>
<comment type="caution">
    <text evidence="6">The sequence shown here is derived from an EMBL/GenBank/DDBJ whole genome shotgun (WGS) entry which is preliminary data.</text>
</comment>
<dbReference type="PANTHER" id="PTHR45791:SF9">
    <property type="entry name" value="FREQUENIN-1-LIKE PROTEIN"/>
    <property type="match status" value="1"/>
</dbReference>
<dbReference type="Proteomes" id="UP000051574">
    <property type="component" value="Unassembled WGS sequence"/>
</dbReference>
<dbReference type="InterPro" id="IPR011992">
    <property type="entry name" value="EF-hand-dom_pair"/>
</dbReference>
<keyword evidence="3" id="KW-0106">Calcium</keyword>
<dbReference type="AlphaFoldDB" id="A0A0T6B3S2"/>
<reference evidence="6 7" key="1">
    <citation type="submission" date="2015-09" db="EMBL/GenBank/DDBJ databases">
        <title>Draft genome of the scarab beetle Oryctes borbonicus.</title>
        <authorList>
            <person name="Meyer J.M."/>
            <person name="Markov G.V."/>
            <person name="Baskaran P."/>
            <person name="Herrmann M."/>
            <person name="Sommer R.J."/>
            <person name="Roedelsperger C."/>
        </authorList>
    </citation>
    <scope>NUCLEOTIDE SEQUENCE [LARGE SCALE GENOMIC DNA]</scope>
    <source>
        <strain evidence="6">OB123</strain>
        <tissue evidence="6">Whole animal</tissue>
    </source>
</reference>
<dbReference type="InterPro" id="IPR002048">
    <property type="entry name" value="EF_hand_dom"/>
</dbReference>
<proteinExistence type="predicted"/>
<dbReference type="PANTHER" id="PTHR45791">
    <property type="entry name" value="CALCIUM AND INTEGRIN BINDING FAMILY MEMBER 2"/>
    <property type="match status" value="1"/>
</dbReference>
<dbReference type="SMART" id="SM00054">
    <property type="entry name" value="EFh"/>
    <property type="match status" value="2"/>
</dbReference>
<dbReference type="FunFam" id="1.10.238.10:FF:000079">
    <property type="entry name" value="Calcium and integrin-binding family member 2"/>
    <property type="match status" value="1"/>
</dbReference>
<evidence type="ECO:0000256" key="3">
    <source>
        <dbReference type="ARBA" id="ARBA00022837"/>
    </source>
</evidence>
<dbReference type="GO" id="GO:0005509">
    <property type="term" value="F:calcium ion binding"/>
    <property type="evidence" value="ECO:0007669"/>
    <property type="project" value="InterPro"/>
</dbReference>
<keyword evidence="7" id="KW-1185">Reference proteome</keyword>
<dbReference type="Pfam" id="PF13499">
    <property type="entry name" value="EF-hand_7"/>
    <property type="match status" value="1"/>
</dbReference>
<dbReference type="InterPro" id="IPR051433">
    <property type="entry name" value="CIBP"/>
</dbReference>
<name>A0A0T6B3S2_9SCAR</name>
<sequence length="188" mass="21748">MGNNKSQITEERLEEYLQLTFLTKTEILSLYKRFSAIEPDNVQENIMHRIPVELVIEAFPQIKYNPFCDRICDVFSSLKDDCFSFEDMLDFCSVMSEKCPNHVKALWAFRIFDFNNDSSIDKDDLMEIFGRLVNDGKTGDFLYEEKNYIINVLLASMDIENNGNIGQLEFTHAIGKMDDFGSALTFTV</sequence>
<protein>
    <submittedName>
        <fullName evidence="6">HLH domain-containing protein</fullName>
    </submittedName>
</protein>
<feature type="domain" description="EF-hand" evidence="5">
    <location>
        <begin position="100"/>
        <end position="135"/>
    </location>
</feature>
<dbReference type="Gene3D" id="1.10.238.10">
    <property type="entry name" value="EF-hand"/>
    <property type="match status" value="2"/>
</dbReference>
<keyword evidence="4" id="KW-0460">Magnesium</keyword>
<gene>
    <name evidence="6" type="ORF">AMK59_5547</name>
</gene>
<evidence type="ECO:0000256" key="2">
    <source>
        <dbReference type="ARBA" id="ARBA00022737"/>
    </source>
</evidence>
<keyword evidence="1" id="KW-0479">Metal-binding</keyword>
<evidence type="ECO:0000256" key="1">
    <source>
        <dbReference type="ARBA" id="ARBA00022723"/>
    </source>
</evidence>
<keyword evidence="2" id="KW-0677">Repeat</keyword>
<dbReference type="GO" id="GO:0000287">
    <property type="term" value="F:magnesium ion binding"/>
    <property type="evidence" value="ECO:0007669"/>
    <property type="project" value="TreeGrafter"/>
</dbReference>
<evidence type="ECO:0000313" key="7">
    <source>
        <dbReference type="Proteomes" id="UP000051574"/>
    </source>
</evidence>
<evidence type="ECO:0000313" key="6">
    <source>
        <dbReference type="EMBL" id="KRT82008.1"/>
    </source>
</evidence>
<dbReference type="SUPFAM" id="SSF47473">
    <property type="entry name" value="EF-hand"/>
    <property type="match status" value="1"/>
</dbReference>
<organism evidence="6 7">
    <name type="scientific">Oryctes borbonicus</name>
    <dbReference type="NCBI Taxonomy" id="1629725"/>
    <lineage>
        <taxon>Eukaryota</taxon>
        <taxon>Metazoa</taxon>
        <taxon>Ecdysozoa</taxon>
        <taxon>Arthropoda</taxon>
        <taxon>Hexapoda</taxon>
        <taxon>Insecta</taxon>
        <taxon>Pterygota</taxon>
        <taxon>Neoptera</taxon>
        <taxon>Endopterygota</taxon>
        <taxon>Coleoptera</taxon>
        <taxon>Polyphaga</taxon>
        <taxon>Scarabaeiformia</taxon>
        <taxon>Scarabaeidae</taxon>
        <taxon>Dynastinae</taxon>
        <taxon>Oryctes</taxon>
    </lineage>
</organism>